<dbReference type="PANTHER" id="PTHR43684">
    <property type="match status" value="1"/>
</dbReference>
<dbReference type="InterPro" id="IPR001753">
    <property type="entry name" value="Enoyl-CoA_hydra/iso"/>
</dbReference>
<dbReference type="OrthoDB" id="9807606at2"/>
<dbReference type="AlphaFoldDB" id="A0A1I6GZX3"/>
<dbReference type="SUPFAM" id="SSF52096">
    <property type="entry name" value="ClpP/crotonase"/>
    <property type="match status" value="1"/>
</dbReference>
<dbReference type="RefSeq" id="WP_092008855.1">
    <property type="nucleotide sequence ID" value="NZ_FOYW01000001.1"/>
</dbReference>
<protein>
    <submittedName>
        <fullName evidence="2">Enoyl-CoA hydratase</fullName>
    </submittedName>
</protein>
<sequence>MPIPSLETTLYSVDEGIATITLNRPDKLNAYNSTMREELLALFDETDADDNVKAVVITGAGRGFCAGADLSSGGSTFDRNARSGDLSRESLKVGEVYRDGGGTNTLRIYKSLKPVIGAINGAAVGIGATMQLPMDFRLASTEARFGFVFARRGITMEAASSWFLPRLVGMPMALEWCMTGRIFGAEEALKHGLVRSVHEPGELLPAAYALAREIADNTAPVSVALTRQMLWRMSAAPHPMYAHRIDSRSIQARGESGDAREGVTSFLEKRPAVFPNRVSSDMPSFYPWWDEPVFE</sequence>
<accession>A0A1I6GZX3</accession>
<dbReference type="PANTHER" id="PTHR43684:SF4">
    <property type="entry name" value="ENOYL-COA HYDRATASE_ISOMERASE FAMILY PROTEIN (AFU_ORTHOLOGUE AFUA_1G01890)"/>
    <property type="match status" value="1"/>
</dbReference>
<keyword evidence="3" id="KW-1185">Reference proteome</keyword>
<dbReference type="NCBIfam" id="NF006109">
    <property type="entry name" value="PRK08260.1"/>
    <property type="match status" value="1"/>
</dbReference>
<dbReference type="Pfam" id="PF00378">
    <property type="entry name" value="ECH_1"/>
    <property type="match status" value="1"/>
</dbReference>
<proteinExistence type="inferred from homology"/>
<dbReference type="STRING" id="650891.SAMN05216203_0654"/>
<dbReference type="Proteomes" id="UP000198644">
    <property type="component" value="Unassembled WGS sequence"/>
</dbReference>
<dbReference type="InterPro" id="IPR029045">
    <property type="entry name" value="ClpP/crotonase-like_dom_sf"/>
</dbReference>
<evidence type="ECO:0000256" key="1">
    <source>
        <dbReference type="ARBA" id="ARBA00005254"/>
    </source>
</evidence>
<evidence type="ECO:0000313" key="3">
    <source>
        <dbReference type="Proteomes" id="UP000198644"/>
    </source>
</evidence>
<dbReference type="EMBL" id="FOYW01000001">
    <property type="protein sequence ID" value="SFR47739.1"/>
    <property type="molecule type" value="Genomic_DNA"/>
</dbReference>
<reference evidence="2 3" key="1">
    <citation type="submission" date="2016-10" db="EMBL/GenBank/DDBJ databases">
        <authorList>
            <person name="de Groot N.N."/>
        </authorList>
    </citation>
    <scope>NUCLEOTIDE SEQUENCE [LARGE SCALE GENOMIC DNA]</scope>
    <source>
        <strain evidence="2 3">CGMCC 1.9167</strain>
    </source>
</reference>
<name>A0A1I6GZX3_9GAMM</name>
<gene>
    <name evidence="2" type="ORF">SAMN05216203_0654</name>
</gene>
<dbReference type="CDD" id="cd06558">
    <property type="entry name" value="crotonase-like"/>
    <property type="match status" value="1"/>
</dbReference>
<dbReference type="Gene3D" id="3.90.226.10">
    <property type="entry name" value="2-enoyl-CoA Hydratase, Chain A, domain 1"/>
    <property type="match status" value="1"/>
</dbReference>
<dbReference type="InterPro" id="IPR051053">
    <property type="entry name" value="ECH/Chromodomain_protein"/>
</dbReference>
<organism evidence="2 3">
    <name type="scientific">Marinobacter daqiaonensis</name>
    <dbReference type="NCBI Taxonomy" id="650891"/>
    <lineage>
        <taxon>Bacteria</taxon>
        <taxon>Pseudomonadati</taxon>
        <taxon>Pseudomonadota</taxon>
        <taxon>Gammaproteobacteria</taxon>
        <taxon>Pseudomonadales</taxon>
        <taxon>Marinobacteraceae</taxon>
        <taxon>Marinobacter</taxon>
    </lineage>
</organism>
<evidence type="ECO:0000313" key="2">
    <source>
        <dbReference type="EMBL" id="SFR47739.1"/>
    </source>
</evidence>
<comment type="similarity">
    <text evidence="1">Belongs to the enoyl-CoA hydratase/isomerase family.</text>
</comment>
<dbReference type="GO" id="GO:0003824">
    <property type="term" value="F:catalytic activity"/>
    <property type="evidence" value="ECO:0007669"/>
    <property type="project" value="UniProtKB-ARBA"/>
</dbReference>